<dbReference type="SUPFAM" id="SSF56300">
    <property type="entry name" value="Metallo-dependent phosphatases"/>
    <property type="match status" value="1"/>
</dbReference>
<dbReference type="AlphaFoldDB" id="A0A1E3X5H0"/>
<feature type="domain" description="Calcineurin-like phosphoesterase" evidence="2">
    <location>
        <begin position="5"/>
        <end position="204"/>
    </location>
</feature>
<dbReference type="InterPro" id="IPR041796">
    <property type="entry name" value="Mre11_N"/>
</dbReference>
<dbReference type="InterPro" id="IPR029052">
    <property type="entry name" value="Metallo-depent_PP-like"/>
</dbReference>
<organism evidence="3 4">
    <name type="scientific">Candidatus Scalindua rubra</name>
    <dbReference type="NCBI Taxonomy" id="1872076"/>
    <lineage>
        <taxon>Bacteria</taxon>
        <taxon>Pseudomonadati</taxon>
        <taxon>Planctomycetota</taxon>
        <taxon>Candidatus Brocadiia</taxon>
        <taxon>Candidatus Brocadiales</taxon>
        <taxon>Candidatus Scalinduaceae</taxon>
        <taxon>Candidatus Scalindua</taxon>
    </lineage>
</organism>
<name>A0A1E3X5H0_9BACT</name>
<dbReference type="GO" id="GO:0016787">
    <property type="term" value="F:hydrolase activity"/>
    <property type="evidence" value="ECO:0007669"/>
    <property type="project" value="UniProtKB-KW"/>
</dbReference>
<sequence length="422" mass="48278">MTTRIKFIHCADLHLDSPFQGLTTKEPSLADRFKHATNEAFVKIIGICLAEKIDFLTIGGDTFDGADRSLCAQILLRDQFERLHKANIPVIIVAGNHDPLSDWLTEIKFPKNVHLLAGNKVEKVSIERNGNVISTIYGISYKVREVKENLSLKFQAKEKDTFSIGLLHANVGSRKEHAPYSPCTIGDLRASNMDIWLLGHIHTPEVICKDPFILYPGNIQGRHINEDGPRGCYIIKVDSNCKISHEFKPVQNIVWKQDEINIKNIMTSFELADLLSDKCEEELSNLTNYEKGIVIRWKLAGSSPLYHELTMTDKIEETKEMLVERFFNQTPFIFPESIQLLIKPDKKKEDYVNQENFIGDFLRLAKKVEDDDQMKNELLEMLNQPLSNRTIRKYLDEVNEEELLTILENSVNLGMDLLSGHK</sequence>
<accession>A0A1E3X5H0</accession>
<keyword evidence="1" id="KW-0378">Hydrolase</keyword>
<dbReference type="PATRIC" id="fig|1872076.5.peg.4864"/>
<reference evidence="3 4" key="1">
    <citation type="submission" date="2016-07" db="EMBL/GenBank/DDBJ databases">
        <title>Draft genome of Scalindua rubra, obtained from a brine-seawater interface in the Red Sea, sheds light on salt adaptation in anammox bacteria.</title>
        <authorList>
            <person name="Speth D.R."/>
            <person name="Lagkouvardos I."/>
            <person name="Wang Y."/>
            <person name="Qian P.-Y."/>
            <person name="Dutilh B.E."/>
            <person name="Jetten M.S."/>
        </authorList>
    </citation>
    <scope>NUCLEOTIDE SEQUENCE [LARGE SCALE GENOMIC DNA]</scope>
    <source>
        <strain evidence="3">BSI-1</strain>
    </source>
</reference>
<dbReference type="CDD" id="cd00840">
    <property type="entry name" value="MPP_Mre11_N"/>
    <property type="match status" value="1"/>
</dbReference>
<dbReference type="InterPro" id="IPR050535">
    <property type="entry name" value="DNA_Repair-Maintenance_Comp"/>
</dbReference>
<comment type="caution">
    <text evidence="3">The sequence shown here is derived from an EMBL/GenBank/DDBJ whole genome shotgun (WGS) entry which is preliminary data.</text>
</comment>
<evidence type="ECO:0000256" key="1">
    <source>
        <dbReference type="ARBA" id="ARBA00022801"/>
    </source>
</evidence>
<proteinExistence type="predicted"/>
<dbReference type="InterPro" id="IPR004843">
    <property type="entry name" value="Calcineurin-like_PHP"/>
</dbReference>
<evidence type="ECO:0000313" key="3">
    <source>
        <dbReference type="EMBL" id="ODS30812.1"/>
    </source>
</evidence>
<dbReference type="EMBL" id="MAYW01000173">
    <property type="protein sequence ID" value="ODS30812.1"/>
    <property type="molecule type" value="Genomic_DNA"/>
</dbReference>
<gene>
    <name evidence="3" type="primary">yhaO</name>
    <name evidence="3" type="ORF">SCARUB_04073</name>
</gene>
<dbReference type="Pfam" id="PF00149">
    <property type="entry name" value="Metallophos"/>
    <property type="match status" value="1"/>
</dbReference>
<dbReference type="PIRSF" id="PIRSF033091">
    <property type="entry name" value="Pesterase_YhaO"/>
    <property type="match status" value="1"/>
</dbReference>
<evidence type="ECO:0000259" key="2">
    <source>
        <dbReference type="Pfam" id="PF00149"/>
    </source>
</evidence>
<dbReference type="InterPro" id="IPR014576">
    <property type="entry name" value="Pesterase_YhaO"/>
</dbReference>
<dbReference type="PANTHER" id="PTHR30337">
    <property type="entry name" value="COMPONENT OF ATP-DEPENDENT DSDNA EXONUCLEASE"/>
    <property type="match status" value="1"/>
</dbReference>
<dbReference type="Proteomes" id="UP000094056">
    <property type="component" value="Unassembled WGS sequence"/>
</dbReference>
<dbReference type="Gene3D" id="3.60.21.10">
    <property type="match status" value="1"/>
</dbReference>
<protein>
    <submittedName>
        <fullName evidence="3">Putative metallophosphoesterase YhaO</fullName>
    </submittedName>
</protein>
<dbReference type="PANTHER" id="PTHR30337:SF7">
    <property type="entry name" value="PHOSPHOESTERASE"/>
    <property type="match status" value="1"/>
</dbReference>
<evidence type="ECO:0000313" key="4">
    <source>
        <dbReference type="Proteomes" id="UP000094056"/>
    </source>
</evidence>